<sequence length="359" mass="40710">MFDRLQAVEDRYEKLNELLSDPDVVSDSKKLAKYSKEQSDIQGTVEVYREYKSAKEQLAEAREMLEDKLDAEMKEMVKEEVNELESNIADYEERLRILLIPKDPNDSKNVIVEIRGAAGGDEAALFANSLFRMYSKYAETQGWKIDIMNANPTELGGYKEIVFMINGQGAYSKFKFESGAHRVQRVPETESQGRVHTSTSTVVVMPEAEEVELDLQDKDIRVDIYHASGAGGQHVNKTASAVRMTHIPTGIVVAMQDERSQLKNREKAMKVLRARVYDKLQQDAQSEYDAERKSAVGTGDRSERIRTYNYPQNRVTDHRIGLTIQKLDQIIDGKLDELIDALILEEQAKKLDALNDAAL</sequence>
<evidence type="ECO:0000256" key="1">
    <source>
        <dbReference type="ARBA" id="ARBA00002986"/>
    </source>
</evidence>
<dbReference type="FunFam" id="3.30.70.1660:FF:000004">
    <property type="entry name" value="Peptide chain release factor 1"/>
    <property type="match status" value="1"/>
</dbReference>
<dbReference type="NCBIfam" id="NF001859">
    <property type="entry name" value="PRK00591.1"/>
    <property type="match status" value="1"/>
</dbReference>
<dbReference type="GO" id="GO:0005829">
    <property type="term" value="C:cytosol"/>
    <property type="evidence" value="ECO:0007669"/>
    <property type="project" value="UniProtKB-ARBA"/>
</dbReference>
<feature type="region of interest" description="Disordered" evidence="10">
    <location>
        <begin position="283"/>
        <end position="303"/>
    </location>
</feature>
<dbReference type="Pfam" id="PF03462">
    <property type="entry name" value="PCRF"/>
    <property type="match status" value="1"/>
</dbReference>
<dbReference type="Gene3D" id="3.30.160.20">
    <property type="match status" value="1"/>
</dbReference>
<protein>
    <recommendedName>
        <fullName evidence="7 8">Peptide chain release factor 1</fullName>
        <shortName evidence="8">RF-1</shortName>
    </recommendedName>
</protein>
<reference evidence="12 13" key="1">
    <citation type="journal article" date="2016" name="Genome Announc.">
        <title>Whole-Genome Sequence of Rummeliibacillus stabekisii Strain PP9 Isolated from Antarctic Soil.</title>
        <authorList>
            <person name="da Mota F.F."/>
            <person name="Vollu R.E."/>
            <person name="Jurelevicius D."/>
            <person name="Seldin L."/>
        </authorList>
    </citation>
    <scope>NUCLEOTIDE SEQUENCE [LARGE SCALE GENOMIC DNA]</scope>
    <source>
        <strain evidence="12 13">PP9</strain>
    </source>
</reference>
<dbReference type="InterPro" id="IPR004373">
    <property type="entry name" value="RF-1"/>
</dbReference>
<dbReference type="FunFam" id="3.30.70.1660:FF:000002">
    <property type="entry name" value="Peptide chain release factor 1"/>
    <property type="match status" value="1"/>
</dbReference>
<evidence type="ECO:0000313" key="12">
    <source>
        <dbReference type="EMBL" id="AMX00889.1"/>
    </source>
</evidence>
<dbReference type="HAMAP" id="MF_00093">
    <property type="entry name" value="Rel_fac_1"/>
    <property type="match status" value="1"/>
</dbReference>
<dbReference type="Pfam" id="PF00472">
    <property type="entry name" value="RF-1"/>
    <property type="match status" value="1"/>
</dbReference>
<evidence type="ECO:0000259" key="11">
    <source>
        <dbReference type="PROSITE" id="PS00745"/>
    </source>
</evidence>
<dbReference type="OrthoDB" id="9806673at2"/>
<dbReference type="PANTHER" id="PTHR43804:SF7">
    <property type="entry name" value="LD18447P"/>
    <property type="match status" value="1"/>
</dbReference>
<evidence type="ECO:0000256" key="5">
    <source>
        <dbReference type="ARBA" id="ARBA00022490"/>
    </source>
</evidence>
<dbReference type="PANTHER" id="PTHR43804">
    <property type="entry name" value="LD18447P"/>
    <property type="match status" value="1"/>
</dbReference>
<dbReference type="GO" id="GO:0016149">
    <property type="term" value="F:translation release factor activity, codon specific"/>
    <property type="evidence" value="ECO:0007669"/>
    <property type="project" value="UniProtKB-UniRule"/>
</dbReference>
<feature type="domain" description="Prokaryotic-type class I peptide chain release factors" evidence="11">
    <location>
        <begin position="226"/>
        <end position="242"/>
    </location>
</feature>
<keyword evidence="4 8" id="KW-0488">Methylation</keyword>
<dbReference type="STRING" id="241244.ATY39_16790"/>
<dbReference type="InterPro" id="IPR050057">
    <property type="entry name" value="Prokaryotic/Mito_RF"/>
</dbReference>
<accession>A0A143HGN6</accession>
<proteinExistence type="inferred from homology"/>
<dbReference type="Gene3D" id="3.30.70.1660">
    <property type="match status" value="2"/>
</dbReference>
<feature type="compositionally biased region" description="Basic and acidic residues" evidence="10">
    <location>
        <begin position="289"/>
        <end position="303"/>
    </location>
</feature>
<reference evidence="13" key="2">
    <citation type="submission" date="2016-03" db="EMBL/GenBank/DDBJ databases">
        <authorList>
            <person name="Ploux O."/>
        </authorList>
    </citation>
    <scope>NUCLEOTIDE SEQUENCE [LARGE SCALE GENOMIC DNA]</scope>
    <source>
        <strain evidence="13">PP9</strain>
    </source>
</reference>
<organism evidence="12 13">
    <name type="scientific">Rummeliibacillus stabekisii</name>
    <dbReference type="NCBI Taxonomy" id="241244"/>
    <lineage>
        <taxon>Bacteria</taxon>
        <taxon>Bacillati</taxon>
        <taxon>Bacillota</taxon>
        <taxon>Bacilli</taxon>
        <taxon>Bacillales</taxon>
        <taxon>Caryophanaceae</taxon>
        <taxon>Rummeliibacillus</taxon>
    </lineage>
</organism>
<gene>
    <name evidence="8" type="primary">prfA</name>
    <name evidence="12" type="ORF">ATY39_16790</name>
</gene>
<keyword evidence="9" id="KW-0175">Coiled coil</keyword>
<evidence type="ECO:0000256" key="10">
    <source>
        <dbReference type="SAM" id="MobiDB-lite"/>
    </source>
</evidence>
<dbReference type="InterPro" id="IPR045853">
    <property type="entry name" value="Pep_chain_release_fac_I_sf"/>
</dbReference>
<dbReference type="PROSITE" id="PS00745">
    <property type="entry name" value="RF_PROK_I"/>
    <property type="match status" value="1"/>
</dbReference>
<keyword evidence="5 8" id="KW-0963">Cytoplasm</keyword>
<evidence type="ECO:0000256" key="4">
    <source>
        <dbReference type="ARBA" id="ARBA00022481"/>
    </source>
</evidence>
<dbReference type="EMBL" id="CP014806">
    <property type="protein sequence ID" value="AMX00889.1"/>
    <property type="molecule type" value="Genomic_DNA"/>
</dbReference>
<comment type="similarity">
    <text evidence="3 8">Belongs to the prokaryotic/mitochondrial release factor family.</text>
</comment>
<dbReference type="AlphaFoldDB" id="A0A143HGN6"/>
<dbReference type="NCBIfam" id="TIGR00019">
    <property type="entry name" value="prfA"/>
    <property type="match status" value="1"/>
</dbReference>
<dbReference type="SMART" id="SM00937">
    <property type="entry name" value="PCRF"/>
    <property type="match status" value="1"/>
</dbReference>
<evidence type="ECO:0000256" key="6">
    <source>
        <dbReference type="ARBA" id="ARBA00022917"/>
    </source>
</evidence>
<dbReference type="Proteomes" id="UP000076021">
    <property type="component" value="Chromosome"/>
</dbReference>
<keyword evidence="6 8" id="KW-0648">Protein biosynthesis</keyword>
<keyword evidence="13" id="KW-1185">Reference proteome</keyword>
<dbReference type="InterPro" id="IPR000352">
    <property type="entry name" value="Pep_chain_release_fac_I"/>
</dbReference>
<evidence type="ECO:0000256" key="8">
    <source>
        <dbReference type="HAMAP-Rule" id="MF_00093"/>
    </source>
</evidence>
<dbReference type="RefSeq" id="WP_066791732.1">
    <property type="nucleotide sequence ID" value="NZ_CP014806.1"/>
</dbReference>
<dbReference type="SUPFAM" id="SSF75620">
    <property type="entry name" value="Release factor"/>
    <property type="match status" value="1"/>
</dbReference>
<dbReference type="InterPro" id="IPR005139">
    <property type="entry name" value="PCRF"/>
</dbReference>
<comment type="subcellular location">
    <subcellularLocation>
        <location evidence="2 8">Cytoplasm</location>
    </subcellularLocation>
</comment>
<dbReference type="FunFam" id="3.30.160.20:FF:000004">
    <property type="entry name" value="Peptide chain release factor 1"/>
    <property type="match status" value="1"/>
</dbReference>
<feature type="modified residue" description="N5-methylglutamine" evidence="8">
    <location>
        <position position="233"/>
    </location>
</feature>
<evidence type="ECO:0000256" key="2">
    <source>
        <dbReference type="ARBA" id="ARBA00004496"/>
    </source>
</evidence>
<comment type="function">
    <text evidence="1 8">Peptide chain release factor 1 directs the termination of translation in response to the peptide chain termination codons UAG and UAA.</text>
</comment>
<dbReference type="Gene3D" id="6.10.140.1950">
    <property type="match status" value="1"/>
</dbReference>
<evidence type="ECO:0000313" key="13">
    <source>
        <dbReference type="Proteomes" id="UP000076021"/>
    </source>
</evidence>
<dbReference type="KEGG" id="rst:ATY39_16790"/>
<evidence type="ECO:0000256" key="3">
    <source>
        <dbReference type="ARBA" id="ARBA00010835"/>
    </source>
</evidence>
<evidence type="ECO:0000256" key="7">
    <source>
        <dbReference type="ARBA" id="ARBA00050039"/>
    </source>
</evidence>
<comment type="PTM">
    <text evidence="8">Methylated by PrmC. Methylation increases the termination efficiency of RF1.</text>
</comment>
<feature type="coiled-coil region" evidence="9">
    <location>
        <begin position="48"/>
        <end position="94"/>
    </location>
</feature>
<evidence type="ECO:0000256" key="9">
    <source>
        <dbReference type="SAM" id="Coils"/>
    </source>
</evidence>
<name>A0A143HGN6_9BACL</name>